<name>A0AB37HYD6_9ACTN</name>
<keyword evidence="1" id="KW-0812">Transmembrane</keyword>
<organism evidence="3 4">
    <name type="scientific">Arachnia propionica</name>
    <dbReference type="NCBI Taxonomy" id="1750"/>
    <lineage>
        <taxon>Bacteria</taxon>
        <taxon>Bacillati</taxon>
        <taxon>Actinomycetota</taxon>
        <taxon>Actinomycetes</taxon>
        <taxon>Propionibacteriales</taxon>
        <taxon>Propionibacteriaceae</taxon>
        <taxon>Arachnia</taxon>
    </lineage>
</organism>
<protein>
    <submittedName>
        <fullName evidence="3">Transposase family protein</fullName>
    </submittedName>
</protein>
<proteinExistence type="predicted"/>
<evidence type="ECO:0000256" key="1">
    <source>
        <dbReference type="SAM" id="Phobius"/>
    </source>
</evidence>
<keyword evidence="1" id="KW-1133">Transmembrane helix</keyword>
<dbReference type="InterPro" id="IPR032806">
    <property type="entry name" value="YbfD_N"/>
</dbReference>
<sequence>MPVCGQSLLGVFATIADPRGRRGRRHDLAGVLAIATAAVCAGASSLVAIAEWAADVRP</sequence>
<feature type="transmembrane region" description="Helical" evidence="1">
    <location>
        <begin position="28"/>
        <end position="50"/>
    </location>
</feature>
<dbReference type="GeneID" id="64408541"/>
<dbReference type="AlphaFoldDB" id="A0AB37HYD6"/>
<evidence type="ECO:0000313" key="4">
    <source>
        <dbReference type="Proteomes" id="UP000677180"/>
    </source>
</evidence>
<dbReference type="RefSeq" id="WP_197720257.1">
    <property type="nucleotide sequence ID" value="NZ_CAJZDL010000013.1"/>
</dbReference>
<evidence type="ECO:0000259" key="2">
    <source>
        <dbReference type="Pfam" id="PF13808"/>
    </source>
</evidence>
<accession>A0AB37HYD6</accession>
<reference evidence="3" key="1">
    <citation type="submission" date="2021-03" db="EMBL/GenBank/DDBJ databases">
        <title>Human Oral Microbial Genomes.</title>
        <authorList>
            <person name="Johnston C.D."/>
            <person name="Chen T."/>
            <person name="Dewhirst F.E."/>
        </authorList>
    </citation>
    <scope>NUCLEOTIDE SEQUENCE</scope>
    <source>
        <strain evidence="3">F0714</strain>
    </source>
</reference>
<keyword evidence="1" id="KW-0472">Membrane</keyword>
<evidence type="ECO:0000313" key="3">
    <source>
        <dbReference type="EMBL" id="QUC11900.1"/>
    </source>
</evidence>
<feature type="domain" description="H repeat-associated protein N-terminal" evidence="2">
    <location>
        <begin position="11"/>
        <end position="55"/>
    </location>
</feature>
<dbReference type="Pfam" id="PF13808">
    <property type="entry name" value="DDE_Tnp_1_assoc"/>
    <property type="match status" value="1"/>
</dbReference>
<dbReference type="EMBL" id="CP072385">
    <property type="protein sequence ID" value="QUC11900.1"/>
    <property type="molecule type" value="Genomic_DNA"/>
</dbReference>
<dbReference type="Proteomes" id="UP000677180">
    <property type="component" value="Chromosome"/>
</dbReference>
<gene>
    <name evidence="3" type="ORF">J5A53_04185</name>
</gene>